<organism evidence="1 2">
    <name type="scientific">Planococcus maitriensis</name>
    <dbReference type="NCBI Taxonomy" id="221799"/>
    <lineage>
        <taxon>Bacteria</taxon>
        <taxon>Bacillati</taxon>
        <taxon>Bacillota</taxon>
        <taxon>Bacilli</taxon>
        <taxon>Bacillales</taxon>
        <taxon>Caryophanaceae</taxon>
        <taxon>Planococcus</taxon>
    </lineage>
</organism>
<proteinExistence type="predicted"/>
<dbReference type="PANTHER" id="PTHR38075">
    <property type="entry name" value="DUF4139 DOMAIN-CONTAINING PROTEIN"/>
    <property type="match status" value="1"/>
</dbReference>
<evidence type="ECO:0000313" key="2">
    <source>
        <dbReference type="Proteomes" id="UP000251869"/>
    </source>
</evidence>
<accession>A0A365K529</accession>
<dbReference type="EMBL" id="QLZQ01000003">
    <property type="protein sequence ID" value="RAZ67761.1"/>
    <property type="molecule type" value="Genomic_DNA"/>
</dbReference>
<keyword evidence="2" id="KW-1185">Reference proteome</keyword>
<gene>
    <name evidence="1" type="ORF">DP119_08925</name>
</gene>
<name>A0A365K529_9BACL</name>
<dbReference type="PANTHER" id="PTHR38075:SF1">
    <property type="entry name" value="DUF4139 DOMAIN-CONTAINING PROTEIN"/>
    <property type="match status" value="1"/>
</dbReference>
<protein>
    <submittedName>
        <fullName evidence="1">DUF4139 domain-containing protein</fullName>
    </submittedName>
</protein>
<dbReference type="AlphaFoldDB" id="A0A365K529"/>
<dbReference type="Proteomes" id="UP000251869">
    <property type="component" value="Unassembled WGS sequence"/>
</dbReference>
<comment type="caution">
    <text evidence="1">The sequence shown here is derived from an EMBL/GenBank/DDBJ whole genome shotgun (WGS) entry which is preliminary data.</text>
</comment>
<dbReference type="OrthoDB" id="9783078at2"/>
<evidence type="ECO:0000313" key="1">
    <source>
        <dbReference type="EMBL" id="RAZ67761.1"/>
    </source>
</evidence>
<reference evidence="1 2" key="1">
    <citation type="submission" date="2018-06" db="EMBL/GenBank/DDBJ databases">
        <title>The draft genome sequences of strains SCU63 and S1.</title>
        <authorList>
            <person name="Gan L."/>
        </authorList>
    </citation>
    <scope>NUCLEOTIDE SEQUENCE [LARGE SCALE GENOMIC DNA]</scope>
    <source>
        <strain evidence="1 2">S1</strain>
    </source>
</reference>
<sequence>MNRLNEQSIQKGAVAMKLQSTRSQQKHLSVAAYNGGFALVREMRYLKSDGPVEEVQFLDVAERVETDSIIVKGLDVLEQNYDYDLVSKGKLLERYINRHVHVRNSETGEELEMRLLSVSECIIGERADTKEIVIDPAGELILPALPEGLLLKPALVWKIAPAAVDQEIRVSYLTKSLEWHAHYTLEIQDKGFQFDGWVKILNHSGAHYEKAELALVAGEVHREELLNNGDSPILYSRMQESLITAETLPDRLVYRINRPVTVMNEQLKQLVLFSANGAQFKRAYQVRSGDTHADVKLEFSNSIENGLGMPLPEGVVKVYESGDSGEVFFTGEDRIEHTAAGKNLRIHVGKALDITSDSYEKLREKHGVHEYITYVYKLENEKTESIRLLVEHVIFEPIWEMESSSHDYERKSSSEVEFVVRIQPETTVELEFTYKVDKRREG</sequence>